<organism evidence="2 3">
    <name type="scientific">Nonomuraea coxensis DSM 45129</name>
    <dbReference type="NCBI Taxonomy" id="1122611"/>
    <lineage>
        <taxon>Bacteria</taxon>
        <taxon>Bacillati</taxon>
        <taxon>Actinomycetota</taxon>
        <taxon>Actinomycetes</taxon>
        <taxon>Streptosporangiales</taxon>
        <taxon>Streptosporangiaceae</taxon>
        <taxon>Nonomuraea</taxon>
    </lineage>
</organism>
<feature type="chain" id="PRO_5046877982" description="Lipoprotein" evidence="1">
    <location>
        <begin position="26"/>
        <end position="265"/>
    </location>
</feature>
<evidence type="ECO:0008006" key="4">
    <source>
        <dbReference type="Google" id="ProtNLM"/>
    </source>
</evidence>
<accession>A0ABX8TV55</accession>
<keyword evidence="1" id="KW-0732">Signal</keyword>
<dbReference type="RefSeq" id="WP_157382937.1">
    <property type="nucleotide sequence ID" value="NZ_CP068985.1"/>
</dbReference>
<feature type="signal peptide" evidence="1">
    <location>
        <begin position="1"/>
        <end position="25"/>
    </location>
</feature>
<protein>
    <recommendedName>
        <fullName evidence="4">Lipoprotein</fullName>
    </recommendedName>
</protein>
<dbReference type="EMBL" id="CP068985">
    <property type="protein sequence ID" value="QYC38607.1"/>
    <property type="molecule type" value="Genomic_DNA"/>
</dbReference>
<dbReference type="Gene3D" id="2.50.20.20">
    <property type="match status" value="1"/>
</dbReference>
<dbReference type="Proteomes" id="UP000824681">
    <property type="component" value="Chromosome"/>
</dbReference>
<gene>
    <name evidence="2" type="ORF">Nocox_04900</name>
</gene>
<reference evidence="2 3" key="1">
    <citation type="journal article" date="2021" name="ACS Chem. Biol.">
        <title>Genomic-Led Discovery of a Novel Glycopeptide Antibiotic by Nonomuraea coxensis DSM 45129.</title>
        <authorList>
            <person name="Yushchuk O."/>
            <person name="Vior N.M."/>
            <person name="Andreo-Vidal A."/>
            <person name="Berini F."/>
            <person name="Ruckert C."/>
            <person name="Busche T."/>
            <person name="Binda E."/>
            <person name="Kalinowski J."/>
            <person name="Truman A.W."/>
            <person name="Marinelli F."/>
        </authorList>
    </citation>
    <scope>NUCLEOTIDE SEQUENCE [LARGE SCALE GENOMIC DNA]</scope>
    <source>
        <strain evidence="2 3">DSM 45129</strain>
    </source>
</reference>
<proteinExistence type="predicted"/>
<evidence type="ECO:0000313" key="2">
    <source>
        <dbReference type="EMBL" id="QYC38607.1"/>
    </source>
</evidence>
<keyword evidence="3" id="KW-1185">Reference proteome</keyword>
<name>A0ABX8TV55_9ACTN</name>
<evidence type="ECO:0000313" key="3">
    <source>
        <dbReference type="Proteomes" id="UP000824681"/>
    </source>
</evidence>
<sequence length="265" mass="28107">MKRFIAGLASACAATLVIAAPAAQAAPIDPVKALRKQYVPGHGVRFTETARTTVNGKTMANEKSSGRLAFGKAGVVALDVSTKNRRSTSLSPARLISVGGHTYVQGGPYGKDLPEGKKWVRYSDALTGTTMNQPVDVFEPKVLRLLMAKAKSAKGGTYTGQVSYKEIAKAYGSKLSGPVSKIKVAYALGLNGKGLVTRLRTSWTLDFGVLGKTVGVTETRYTGWGSRVSVKAPSESTWVDVKDLEEGGASVPEEIPQSAFDVYAY</sequence>
<evidence type="ECO:0000256" key="1">
    <source>
        <dbReference type="SAM" id="SignalP"/>
    </source>
</evidence>